<dbReference type="PANTHER" id="PTHR34060">
    <property type="entry name" value="POLYKETIDE CYCLASE / DEHYDRASE AND LIPID TRANSPORT PROTEIN"/>
    <property type="match status" value="1"/>
</dbReference>
<dbReference type="Proteomes" id="UP000010472">
    <property type="component" value="Chromosome"/>
</dbReference>
<dbReference type="STRING" id="1173022.Cri9333_3410"/>
<feature type="domain" description="Coenzyme Q-binding protein COQ10 START" evidence="1">
    <location>
        <begin position="51"/>
        <end position="179"/>
    </location>
</feature>
<accession>K9W1I8</accession>
<proteinExistence type="predicted"/>
<dbReference type="KEGG" id="cep:Cri9333_3410"/>
<dbReference type="InterPro" id="IPR005031">
    <property type="entry name" value="COQ10_START"/>
</dbReference>
<dbReference type="InterPro" id="IPR023393">
    <property type="entry name" value="START-like_dom_sf"/>
</dbReference>
<evidence type="ECO:0000313" key="2">
    <source>
        <dbReference type="EMBL" id="AFZ14238.1"/>
    </source>
</evidence>
<dbReference type="Gene3D" id="3.30.530.20">
    <property type="match status" value="1"/>
</dbReference>
<dbReference type="OrthoDB" id="422255at2"/>
<name>K9W1I8_9CYAN</name>
<dbReference type="PANTHER" id="PTHR34060:SF2">
    <property type="entry name" value="OS03G0837900 PROTEIN"/>
    <property type="match status" value="1"/>
</dbReference>
<dbReference type="AlphaFoldDB" id="K9W1I8"/>
<gene>
    <name evidence="2" type="ORF">Cri9333_3410</name>
</gene>
<protein>
    <submittedName>
        <fullName evidence="2">Cyclase/dehydrase</fullName>
    </submittedName>
</protein>
<dbReference type="HOGENOM" id="CLU_1444884_0_0_3"/>
<dbReference type="eggNOG" id="COG2867">
    <property type="taxonomic scope" value="Bacteria"/>
</dbReference>
<dbReference type="Pfam" id="PF03364">
    <property type="entry name" value="Polyketide_cyc"/>
    <property type="match status" value="1"/>
</dbReference>
<sequence>MSISFYSDSLDATEAALFQGEILIKTGMLCTDGSATHSIWGGAVTAQMYLPRKRSHVWQKITNYPLWVDYFPDLIRSEVLPITSSSYKRLYQVAQKAFLFLSVQVEIYLHVFEIVQQQISFRLEKGSFTDFSAELKLQDAGAGTVLTYSVQATPTIPVPSIFIEQAMKLDLPANMRKMRECICAS</sequence>
<keyword evidence="3" id="KW-1185">Reference proteome</keyword>
<organism evidence="2 3">
    <name type="scientific">Crinalium epipsammum PCC 9333</name>
    <dbReference type="NCBI Taxonomy" id="1173022"/>
    <lineage>
        <taxon>Bacteria</taxon>
        <taxon>Bacillati</taxon>
        <taxon>Cyanobacteriota</taxon>
        <taxon>Cyanophyceae</taxon>
        <taxon>Gomontiellales</taxon>
        <taxon>Gomontiellaceae</taxon>
        <taxon>Crinalium</taxon>
    </lineage>
</organism>
<evidence type="ECO:0000259" key="1">
    <source>
        <dbReference type="Pfam" id="PF03364"/>
    </source>
</evidence>
<dbReference type="SUPFAM" id="SSF55961">
    <property type="entry name" value="Bet v1-like"/>
    <property type="match status" value="1"/>
</dbReference>
<dbReference type="PATRIC" id="fig|1173022.3.peg.3683"/>
<reference evidence="2 3" key="1">
    <citation type="submission" date="2012-06" db="EMBL/GenBank/DDBJ databases">
        <title>Finished chromosome of genome of Crinalium epipsammum PCC 9333.</title>
        <authorList>
            <consortium name="US DOE Joint Genome Institute"/>
            <person name="Gugger M."/>
            <person name="Coursin T."/>
            <person name="Rippka R."/>
            <person name="Tandeau De Marsac N."/>
            <person name="Huntemann M."/>
            <person name="Wei C.-L."/>
            <person name="Han J."/>
            <person name="Detter J.C."/>
            <person name="Han C."/>
            <person name="Tapia R."/>
            <person name="Davenport K."/>
            <person name="Daligault H."/>
            <person name="Erkkila T."/>
            <person name="Gu W."/>
            <person name="Munk A.C.C."/>
            <person name="Teshima H."/>
            <person name="Xu Y."/>
            <person name="Chain P."/>
            <person name="Chen A."/>
            <person name="Krypides N."/>
            <person name="Mavromatis K."/>
            <person name="Markowitz V."/>
            <person name="Szeto E."/>
            <person name="Ivanova N."/>
            <person name="Mikhailova N."/>
            <person name="Ovchinnikova G."/>
            <person name="Pagani I."/>
            <person name="Pati A."/>
            <person name="Goodwin L."/>
            <person name="Peters L."/>
            <person name="Pitluck S."/>
            <person name="Woyke T."/>
            <person name="Kerfeld C."/>
        </authorList>
    </citation>
    <scope>NUCLEOTIDE SEQUENCE [LARGE SCALE GENOMIC DNA]</scope>
    <source>
        <strain evidence="2 3">PCC 9333</strain>
    </source>
</reference>
<dbReference type="EMBL" id="CP003620">
    <property type="protein sequence ID" value="AFZ14238.1"/>
    <property type="molecule type" value="Genomic_DNA"/>
</dbReference>
<evidence type="ECO:0000313" key="3">
    <source>
        <dbReference type="Proteomes" id="UP000010472"/>
    </source>
</evidence>
<dbReference type="RefSeq" id="WP_015204344.1">
    <property type="nucleotide sequence ID" value="NC_019753.1"/>
</dbReference>